<dbReference type="InterPro" id="IPR052017">
    <property type="entry name" value="TSUP"/>
</dbReference>
<keyword evidence="10" id="KW-1185">Reference proteome</keyword>
<name>A0A7R6Q0Z6_9BACT</name>
<gene>
    <name evidence="9" type="ORF">TTHT_2185</name>
</gene>
<protein>
    <recommendedName>
        <fullName evidence="8">Probable membrane transporter protein</fullName>
    </recommendedName>
</protein>
<keyword evidence="7 8" id="KW-0472">Membrane</keyword>
<keyword evidence="3" id="KW-0813">Transport</keyword>
<feature type="transmembrane region" description="Helical" evidence="8">
    <location>
        <begin position="224"/>
        <end position="242"/>
    </location>
</feature>
<feature type="transmembrane region" description="Helical" evidence="8">
    <location>
        <begin position="129"/>
        <end position="158"/>
    </location>
</feature>
<keyword evidence="4 8" id="KW-1003">Cell membrane</keyword>
<evidence type="ECO:0000256" key="2">
    <source>
        <dbReference type="ARBA" id="ARBA00009142"/>
    </source>
</evidence>
<sequence length="243" mass="26679">MTLFLLFLVAIVAGIFNISAAGGSFVMLPLLIFYGLPPTVANGTNRISLLIQNWLGVYSFKKRNVWDFETNIKLVIPAILGSIIGAYYSSILPDNQFKKIISIFMIIFVIVSIFSNNKKKRFNYKIKSYPIVFFIFLLIGFYGGFIQAGVGLLLIAGIKLATGYDLVKTNAVKTFIIATYTIVAIAIFAYKGKINWSVAAVVATGQGIGGYLGAKLAVEKGEKYIKALILIAITIMALKLMLY</sequence>
<evidence type="ECO:0000313" key="9">
    <source>
        <dbReference type="EMBL" id="BBB33613.1"/>
    </source>
</evidence>
<dbReference type="AlphaFoldDB" id="A0A7R6Q0Z6"/>
<proteinExistence type="inferred from homology"/>
<evidence type="ECO:0000256" key="6">
    <source>
        <dbReference type="ARBA" id="ARBA00022989"/>
    </source>
</evidence>
<evidence type="ECO:0000256" key="7">
    <source>
        <dbReference type="ARBA" id="ARBA00023136"/>
    </source>
</evidence>
<dbReference type="EMBL" id="AP017470">
    <property type="protein sequence ID" value="BBB33613.1"/>
    <property type="molecule type" value="Genomic_DNA"/>
</dbReference>
<feature type="transmembrane region" description="Helical" evidence="8">
    <location>
        <begin position="72"/>
        <end position="88"/>
    </location>
</feature>
<dbReference type="PANTHER" id="PTHR30269">
    <property type="entry name" value="TRANSMEMBRANE PROTEIN YFCA"/>
    <property type="match status" value="1"/>
</dbReference>
<evidence type="ECO:0000256" key="5">
    <source>
        <dbReference type="ARBA" id="ARBA00022692"/>
    </source>
</evidence>
<dbReference type="InterPro" id="IPR002781">
    <property type="entry name" value="TM_pro_TauE-like"/>
</dbReference>
<keyword evidence="6 8" id="KW-1133">Transmembrane helix</keyword>
<organism evidence="9 10">
    <name type="scientific">Thermotomaculum hydrothermale</name>
    <dbReference type="NCBI Taxonomy" id="981385"/>
    <lineage>
        <taxon>Bacteria</taxon>
        <taxon>Pseudomonadati</taxon>
        <taxon>Acidobacteriota</taxon>
        <taxon>Holophagae</taxon>
        <taxon>Thermotomaculales</taxon>
        <taxon>Thermotomaculaceae</taxon>
        <taxon>Thermotomaculum</taxon>
    </lineage>
</organism>
<dbReference type="GO" id="GO:0005886">
    <property type="term" value="C:plasma membrane"/>
    <property type="evidence" value="ECO:0007669"/>
    <property type="project" value="UniProtKB-SubCell"/>
</dbReference>
<evidence type="ECO:0000256" key="1">
    <source>
        <dbReference type="ARBA" id="ARBA00004651"/>
    </source>
</evidence>
<feature type="transmembrane region" description="Helical" evidence="8">
    <location>
        <begin position="170"/>
        <end position="190"/>
    </location>
</feature>
<comment type="subcellular location">
    <subcellularLocation>
        <location evidence="1 8">Cell membrane</location>
        <topology evidence="1 8">Multi-pass membrane protein</topology>
    </subcellularLocation>
</comment>
<feature type="transmembrane region" description="Helical" evidence="8">
    <location>
        <begin position="197"/>
        <end position="218"/>
    </location>
</feature>
<comment type="similarity">
    <text evidence="2 8">Belongs to the 4-toluene sulfonate uptake permease (TSUP) (TC 2.A.102) family.</text>
</comment>
<dbReference type="RefSeq" id="WP_201327926.1">
    <property type="nucleotide sequence ID" value="NZ_AP017470.1"/>
</dbReference>
<reference evidence="9 10" key="1">
    <citation type="journal article" date="2012" name="Extremophiles">
        <title>Thermotomaculum hydrothermale gen. nov., sp. nov., a novel heterotrophic thermophile within the phylum Acidobacteria from a deep-sea hydrothermal vent chimney in the Southern Okinawa Trough.</title>
        <authorList>
            <person name="Izumi H."/>
            <person name="Nunoura T."/>
            <person name="Miyazaki M."/>
            <person name="Mino S."/>
            <person name="Toki T."/>
            <person name="Takai K."/>
            <person name="Sako Y."/>
            <person name="Sawabe T."/>
            <person name="Nakagawa S."/>
        </authorList>
    </citation>
    <scope>NUCLEOTIDE SEQUENCE [LARGE SCALE GENOMIC DNA]</scope>
    <source>
        <strain evidence="9 10">AC55</strain>
    </source>
</reference>
<dbReference type="Pfam" id="PF01925">
    <property type="entry name" value="TauE"/>
    <property type="match status" value="1"/>
</dbReference>
<evidence type="ECO:0000256" key="4">
    <source>
        <dbReference type="ARBA" id="ARBA00022475"/>
    </source>
</evidence>
<dbReference type="KEGG" id="thyd:TTHT_2185"/>
<keyword evidence="5 8" id="KW-0812">Transmembrane</keyword>
<dbReference type="PANTHER" id="PTHR30269:SF0">
    <property type="entry name" value="MEMBRANE TRANSPORTER PROTEIN YFCA-RELATED"/>
    <property type="match status" value="1"/>
</dbReference>
<evidence type="ECO:0000256" key="8">
    <source>
        <dbReference type="RuleBase" id="RU363041"/>
    </source>
</evidence>
<feature type="transmembrane region" description="Helical" evidence="8">
    <location>
        <begin position="100"/>
        <end position="117"/>
    </location>
</feature>
<accession>A0A7R6Q0Z6</accession>
<evidence type="ECO:0000313" key="10">
    <source>
        <dbReference type="Proteomes" id="UP000595564"/>
    </source>
</evidence>
<evidence type="ECO:0000256" key="3">
    <source>
        <dbReference type="ARBA" id="ARBA00022448"/>
    </source>
</evidence>
<dbReference type="Proteomes" id="UP000595564">
    <property type="component" value="Chromosome"/>
</dbReference>